<evidence type="ECO:0000256" key="3">
    <source>
        <dbReference type="ARBA" id="ARBA00022692"/>
    </source>
</evidence>
<keyword evidence="7" id="KW-0969">Cilium</keyword>
<dbReference type="RefSeq" id="WP_159442914.1">
    <property type="nucleotide sequence ID" value="NZ_FUWM01000010.1"/>
</dbReference>
<dbReference type="GO" id="GO:0044781">
    <property type="term" value="P:bacterial-type flagellum organization"/>
    <property type="evidence" value="ECO:0007669"/>
    <property type="project" value="InterPro"/>
</dbReference>
<keyword evidence="7" id="KW-0282">Flagellum</keyword>
<comment type="subcellular location">
    <subcellularLocation>
        <location evidence="1">Cell membrane</location>
    </subcellularLocation>
</comment>
<evidence type="ECO:0000256" key="1">
    <source>
        <dbReference type="ARBA" id="ARBA00004236"/>
    </source>
</evidence>
<gene>
    <name evidence="7" type="ORF">SAMN02745118_01426</name>
</gene>
<dbReference type="GO" id="GO:0016020">
    <property type="term" value="C:membrane"/>
    <property type="evidence" value="ECO:0007669"/>
    <property type="project" value="InterPro"/>
</dbReference>
<evidence type="ECO:0000256" key="4">
    <source>
        <dbReference type="ARBA" id="ARBA00022989"/>
    </source>
</evidence>
<evidence type="ECO:0000313" key="7">
    <source>
        <dbReference type="EMBL" id="SJZ64406.1"/>
    </source>
</evidence>
<feature type="transmembrane region" description="Helical" evidence="6">
    <location>
        <begin position="12"/>
        <end position="29"/>
    </location>
</feature>
<evidence type="ECO:0000256" key="5">
    <source>
        <dbReference type="ARBA" id="ARBA00023136"/>
    </source>
</evidence>
<proteinExistence type="predicted"/>
<evidence type="ECO:0000313" key="8">
    <source>
        <dbReference type="Proteomes" id="UP000190625"/>
    </source>
</evidence>
<keyword evidence="5 6" id="KW-0472">Membrane</keyword>
<evidence type="ECO:0000256" key="6">
    <source>
        <dbReference type="SAM" id="Phobius"/>
    </source>
</evidence>
<dbReference type="Pfam" id="PF04347">
    <property type="entry name" value="FliO"/>
    <property type="match status" value="1"/>
</dbReference>
<organism evidence="7 8">
    <name type="scientific">Selenihalanaerobacter shriftii</name>
    <dbReference type="NCBI Taxonomy" id="142842"/>
    <lineage>
        <taxon>Bacteria</taxon>
        <taxon>Bacillati</taxon>
        <taxon>Bacillota</taxon>
        <taxon>Clostridia</taxon>
        <taxon>Halanaerobiales</taxon>
        <taxon>Halobacteroidaceae</taxon>
        <taxon>Selenihalanaerobacter</taxon>
    </lineage>
</organism>
<keyword evidence="3 6" id="KW-0812">Transmembrane</keyword>
<keyword evidence="2" id="KW-1003">Cell membrane</keyword>
<protein>
    <submittedName>
        <fullName evidence="7">Flagellar protein FliO/FliZ</fullName>
    </submittedName>
</protein>
<dbReference type="InterPro" id="IPR022781">
    <property type="entry name" value="Flagellar_biosynth_FliO"/>
</dbReference>
<dbReference type="AlphaFoldDB" id="A0A1T4MC02"/>
<sequence length="113" mass="13616">MDFSWQLIKTAFYLVIIIILFFVLIKFINRQSRLPGFNRNLRIIEKLHFNSDQGLYLVEVMDEVWVIGVSNDNIELLSRIEDSERIEELIQQDSERKNFNLKTEVKKYFNKDE</sequence>
<accession>A0A1T4MC02</accession>
<name>A0A1T4MC02_9FIRM</name>
<keyword evidence="4 6" id="KW-1133">Transmembrane helix</keyword>
<evidence type="ECO:0000256" key="2">
    <source>
        <dbReference type="ARBA" id="ARBA00022475"/>
    </source>
</evidence>
<reference evidence="8" key="1">
    <citation type="submission" date="2017-02" db="EMBL/GenBank/DDBJ databases">
        <authorList>
            <person name="Varghese N."/>
            <person name="Submissions S."/>
        </authorList>
    </citation>
    <scope>NUCLEOTIDE SEQUENCE [LARGE SCALE GENOMIC DNA]</scope>
    <source>
        <strain evidence="8">ATCC BAA-73</strain>
    </source>
</reference>
<dbReference type="STRING" id="142842.SAMN02745118_01426"/>
<keyword evidence="7" id="KW-0966">Cell projection</keyword>
<keyword evidence="8" id="KW-1185">Reference proteome</keyword>
<dbReference type="EMBL" id="FUWM01000010">
    <property type="protein sequence ID" value="SJZ64406.1"/>
    <property type="molecule type" value="Genomic_DNA"/>
</dbReference>
<dbReference type="OrthoDB" id="2112218at2"/>
<dbReference type="Proteomes" id="UP000190625">
    <property type="component" value="Unassembled WGS sequence"/>
</dbReference>